<reference evidence="2" key="1">
    <citation type="submission" date="2015-07" db="EMBL/GenBank/DDBJ databases">
        <title>Transcriptome Assembly of Anthurium amnicola.</title>
        <authorList>
            <person name="Suzuki J."/>
        </authorList>
    </citation>
    <scope>NUCLEOTIDE SEQUENCE</scope>
</reference>
<dbReference type="PANTHER" id="PTHR33544">
    <property type="entry name" value="DUF4005 DOMAIN-CONTAINING PROTEIN-RELATED"/>
    <property type="match status" value="1"/>
</dbReference>
<evidence type="ECO:0000256" key="1">
    <source>
        <dbReference type="SAM" id="MobiDB-lite"/>
    </source>
</evidence>
<sequence length="202" mass="21612">MPLQQEDGWPLGLQFMNGRIGGASRDVDFSGSVSFNTLFSGHETSPTDASSDLETESTGSAAFHDRSTTLGSLTGITGLLDLSSRSFRNWRQRCVRNSSKSSQKKPRARFFFSLCARSHVDSEAAGGGGGSKISSLGYFLEVERRACEAHTRNRRRRVPISYEADGVGEPDSVSDGRVAAPHGGRGEACALTVKTQPIAGPV</sequence>
<feature type="region of interest" description="Disordered" evidence="1">
    <location>
        <begin position="166"/>
        <end position="185"/>
    </location>
</feature>
<proteinExistence type="predicted"/>
<dbReference type="PANTHER" id="PTHR33544:SF5">
    <property type="entry name" value="DUF4005 DOMAIN-CONTAINING PROTEIN"/>
    <property type="match status" value="1"/>
</dbReference>
<accession>A0A1D1YS61</accession>
<name>A0A1D1YS61_9ARAE</name>
<dbReference type="EMBL" id="GDJX01010480">
    <property type="protein sequence ID" value="JAT57456.1"/>
    <property type="molecule type" value="Transcribed_RNA"/>
</dbReference>
<evidence type="ECO:0000313" key="2">
    <source>
        <dbReference type="EMBL" id="JAT57456.1"/>
    </source>
</evidence>
<feature type="region of interest" description="Disordered" evidence="1">
    <location>
        <begin position="41"/>
        <end position="61"/>
    </location>
</feature>
<feature type="compositionally biased region" description="Polar residues" evidence="1">
    <location>
        <begin position="41"/>
        <end position="60"/>
    </location>
</feature>
<protein>
    <submittedName>
        <fullName evidence="2">Uncharacterized protein At3g17950</fullName>
    </submittedName>
</protein>
<gene>
    <name evidence="2" type="primary">Y-3_2</name>
    <name evidence="2" type="ORF">g.67014</name>
</gene>
<dbReference type="InterPro" id="IPR040344">
    <property type="entry name" value="At3g17950-like"/>
</dbReference>
<organism evidence="2">
    <name type="scientific">Anthurium amnicola</name>
    <dbReference type="NCBI Taxonomy" id="1678845"/>
    <lineage>
        <taxon>Eukaryota</taxon>
        <taxon>Viridiplantae</taxon>
        <taxon>Streptophyta</taxon>
        <taxon>Embryophyta</taxon>
        <taxon>Tracheophyta</taxon>
        <taxon>Spermatophyta</taxon>
        <taxon>Magnoliopsida</taxon>
        <taxon>Liliopsida</taxon>
        <taxon>Araceae</taxon>
        <taxon>Pothoideae</taxon>
        <taxon>Potheae</taxon>
        <taxon>Anthurium</taxon>
    </lineage>
</organism>
<dbReference type="AlphaFoldDB" id="A0A1D1YS61"/>